<keyword evidence="14" id="KW-1185">Reference proteome</keyword>
<dbReference type="FunFam" id="3.40.532.10:FF:000002">
    <property type="entry name" value="Ubiquitin carboxyl-terminal hydrolase"/>
    <property type="match status" value="1"/>
</dbReference>
<reference evidence="13" key="1">
    <citation type="submission" date="2025-08" db="UniProtKB">
        <authorList>
            <consortium name="Ensembl"/>
        </authorList>
    </citation>
    <scope>IDENTIFICATION</scope>
</reference>
<feature type="compositionally biased region" description="Basic and acidic residues" evidence="11">
    <location>
        <begin position="557"/>
        <end position="610"/>
    </location>
</feature>
<proteinExistence type="inferred from homology"/>
<dbReference type="Gene3D" id="1.20.58.860">
    <property type="match status" value="1"/>
</dbReference>
<evidence type="ECO:0000256" key="9">
    <source>
        <dbReference type="ARBA" id="ARBA00023242"/>
    </source>
</evidence>
<dbReference type="InterPro" id="IPR038765">
    <property type="entry name" value="Papain-like_cys_pep_sf"/>
</dbReference>
<comment type="catalytic activity">
    <reaction evidence="1 10">
        <text>Thiol-dependent hydrolysis of ester, thioester, amide, peptide and isopeptide bonds formed by the C-terminal Gly of ubiquitin (a 76-residue protein attached to proteins as an intracellular targeting signal).</text>
        <dbReference type="EC" id="3.4.19.12"/>
    </reaction>
</comment>
<feature type="compositionally biased region" description="Polar residues" evidence="11">
    <location>
        <begin position="294"/>
        <end position="310"/>
    </location>
</feature>
<keyword evidence="8" id="KW-0156">Chromatin regulator</keyword>
<dbReference type="AlphaFoldDB" id="A0A668V8Q9"/>
<evidence type="ECO:0000313" key="13">
    <source>
        <dbReference type="Ensembl" id="ENSOABP00000048410.1"/>
    </source>
</evidence>
<protein>
    <recommendedName>
        <fullName evidence="10">ubiquitinyl hydrolase 1</fullName>
        <ecNumber evidence="10">3.4.19.12</ecNumber>
    </recommendedName>
</protein>
<feature type="compositionally biased region" description="Polar residues" evidence="11">
    <location>
        <begin position="456"/>
        <end position="500"/>
    </location>
</feature>
<gene>
    <name evidence="13" type="primary">BAP1</name>
</gene>
<dbReference type="GO" id="GO:0005634">
    <property type="term" value="C:nucleus"/>
    <property type="evidence" value="ECO:0007669"/>
    <property type="project" value="UniProtKB-SubCell"/>
</dbReference>
<comment type="similarity">
    <text evidence="3">Belongs to the peptidase C12 family. BAP1 subfamily.</text>
</comment>
<feature type="region of interest" description="Disordered" evidence="11">
    <location>
        <begin position="548"/>
        <end position="625"/>
    </location>
</feature>
<evidence type="ECO:0000256" key="3">
    <source>
        <dbReference type="ARBA" id="ARBA00007182"/>
    </source>
</evidence>
<keyword evidence="5 10" id="KW-0833">Ubl conjugation pathway</keyword>
<evidence type="ECO:0000256" key="1">
    <source>
        <dbReference type="ARBA" id="ARBA00000707"/>
    </source>
</evidence>
<keyword evidence="6 10" id="KW-0378">Hydrolase</keyword>
<dbReference type="GO" id="GO:0006511">
    <property type="term" value="P:ubiquitin-dependent protein catabolic process"/>
    <property type="evidence" value="ECO:0007669"/>
    <property type="project" value="UniProtKB-UniRule"/>
</dbReference>
<evidence type="ECO:0000256" key="2">
    <source>
        <dbReference type="ARBA" id="ARBA00004123"/>
    </source>
</evidence>
<feature type="active site" description="Nucleophile" evidence="10">
    <location>
        <position position="81"/>
    </location>
</feature>
<evidence type="ECO:0000256" key="11">
    <source>
        <dbReference type="SAM" id="MobiDB-lite"/>
    </source>
</evidence>
<feature type="region of interest" description="Disordered" evidence="11">
    <location>
        <begin position="264"/>
        <end position="329"/>
    </location>
</feature>
<evidence type="ECO:0000256" key="4">
    <source>
        <dbReference type="ARBA" id="ARBA00022670"/>
    </source>
</evidence>
<dbReference type="Pfam" id="PF18031">
    <property type="entry name" value="UCH_C"/>
    <property type="match status" value="1"/>
</dbReference>
<reference evidence="13" key="2">
    <citation type="submission" date="2025-09" db="UniProtKB">
        <authorList>
            <consortium name="Ensembl"/>
        </authorList>
    </citation>
    <scope>IDENTIFICATION</scope>
</reference>
<dbReference type="GO" id="GO:0006325">
    <property type="term" value="P:chromatin organization"/>
    <property type="evidence" value="ECO:0007669"/>
    <property type="project" value="UniProtKB-KW"/>
</dbReference>
<evidence type="ECO:0000313" key="14">
    <source>
        <dbReference type="Proteomes" id="UP000472276"/>
    </source>
</evidence>
<dbReference type="InterPro" id="IPR001578">
    <property type="entry name" value="Peptidase_C12_UCH"/>
</dbReference>
<dbReference type="GO" id="GO:0004843">
    <property type="term" value="F:cysteine-type deubiquitinase activity"/>
    <property type="evidence" value="ECO:0007669"/>
    <property type="project" value="UniProtKB-UniRule"/>
</dbReference>
<feature type="compositionally biased region" description="Polar residues" evidence="11">
    <location>
        <begin position="273"/>
        <end position="284"/>
    </location>
</feature>
<feature type="region of interest" description="Disordered" evidence="11">
    <location>
        <begin position="701"/>
        <end position="727"/>
    </location>
</feature>
<feature type="site" description="Transition state stabilizer" evidence="10">
    <location>
        <position position="75"/>
    </location>
</feature>
<dbReference type="GO" id="GO:0005737">
    <property type="term" value="C:cytoplasm"/>
    <property type="evidence" value="ECO:0007669"/>
    <property type="project" value="TreeGrafter"/>
</dbReference>
<dbReference type="EC" id="3.4.19.12" evidence="10"/>
<keyword evidence="4 10" id="KW-0645">Protease</keyword>
<feature type="region of interest" description="Disordered" evidence="11">
    <location>
        <begin position="351"/>
        <end position="402"/>
    </location>
</feature>
<feature type="active site" description="Proton donor" evidence="10">
    <location>
        <position position="165"/>
    </location>
</feature>
<feature type="site" description="Important for enzyme activity" evidence="10">
    <location>
        <position position="180"/>
    </location>
</feature>
<evidence type="ECO:0000256" key="8">
    <source>
        <dbReference type="ARBA" id="ARBA00022853"/>
    </source>
</evidence>
<comment type="subcellular location">
    <subcellularLocation>
        <location evidence="2">Nucleus</location>
    </subcellularLocation>
</comment>
<dbReference type="SUPFAM" id="SSF54001">
    <property type="entry name" value="Cysteine proteinases"/>
    <property type="match status" value="1"/>
</dbReference>
<evidence type="ECO:0000256" key="10">
    <source>
        <dbReference type="PROSITE-ProRule" id="PRU01393"/>
    </source>
</evidence>
<feature type="compositionally biased region" description="Acidic residues" evidence="11">
    <location>
        <begin position="375"/>
        <end position="388"/>
    </location>
</feature>
<feature type="region of interest" description="Disordered" evidence="11">
    <location>
        <begin position="452"/>
        <end position="502"/>
    </location>
</feature>
<evidence type="ECO:0000256" key="5">
    <source>
        <dbReference type="ARBA" id="ARBA00022786"/>
    </source>
</evidence>
<dbReference type="PROSITE" id="PS52049">
    <property type="entry name" value="ULD"/>
    <property type="match status" value="1"/>
</dbReference>
<evidence type="ECO:0000259" key="12">
    <source>
        <dbReference type="PROSITE" id="PS52048"/>
    </source>
</evidence>
<dbReference type="PANTHER" id="PTHR10589:SF28">
    <property type="entry name" value="UBIQUITIN CARBOXYL-TERMINAL HYDROLASE BAP1"/>
    <property type="match status" value="1"/>
</dbReference>
<feature type="domain" description="UCH catalytic" evidence="12">
    <location>
        <begin position="1"/>
        <end position="231"/>
    </location>
</feature>
<dbReference type="Gene3D" id="3.40.532.10">
    <property type="entry name" value="Peptidase C12, ubiquitin carboxyl-terminal hydrolase"/>
    <property type="match status" value="1"/>
</dbReference>
<dbReference type="CDD" id="cd09617">
    <property type="entry name" value="Peptidase_C12_UCH37_BAP1"/>
    <property type="match status" value="1"/>
</dbReference>
<dbReference type="PANTHER" id="PTHR10589">
    <property type="entry name" value="UBIQUITIN CARBOXYL-TERMINAL HYDROLASE"/>
    <property type="match status" value="1"/>
</dbReference>
<name>A0A668V8Q9_OREAU</name>
<dbReference type="Pfam" id="PF01088">
    <property type="entry name" value="Peptidase_C12"/>
    <property type="match status" value="1"/>
</dbReference>
<accession>A0A668V8Q9</accession>
<dbReference type="InterPro" id="IPR041507">
    <property type="entry name" value="UCH_C"/>
</dbReference>
<dbReference type="Ensembl" id="ENSOABT00000049652.2">
    <property type="protein sequence ID" value="ENSOABP00000048410.1"/>
    <property type="gene ID" value="ENSOABG00000021242.2"/>
</dbReference>
<keyword evidence="9" id="KW-0539">Nucleus</keyword>
<evidence type="ECO:0000256" key="7">
    <source>
        <dbReference type="ARBA" id="ARBA00022807"/>
    </source>
</evidence>
<dbReference type="InterPro" id="IPR036959">
    <property type="entry name" value="Peptidase_C12_UCH_sf"/>
</dbReference>
<keyword evidence="7 10" id="KW-0788">Thiol protease</keyword>
<organism evidence="13 14">
    <name type="scientific">Oreochromis aureus</name>
    <name type="common">Israeli tilapia</name>
    <name type="synonym">Chromis aureus</name>
    <dbReference type="NCBI Taxonomy" id="47969"/>
    <lineage>
        <taxon>Eukaryota</taxon>
        <taxon>Metazoa</taxon>
        <taxon>Chordata</taxon>
        <taxon>Craniata</taxon>
        <taxon>Vertebrata</taxon>
        <taxon>Euteleostomi</taxon>
        <taxon>Actinopterygii</taxon>
        <taxon>Neopterygii</taxon>
        <taxon>Teleostei</taxon>
        <taxon>Neoteleostei</taxon>
        <taxon>Acanthomorphata</taxon>
        <taxon>Ovalentaria</taxon>
        <taxon>Cichlomorphae</taxon>
        <taxon>Cichliformes</taxon>
        <taxon>Cichlidae</taxon>
        <taxon>African cichlids</taxon>
        <taxon>Pseudocrenilabrinae</taxon>
        <taxon>Oreochromini</taxon>
        <taxon>Oreochromis</taxon>
    </lineage>
</organism>
<dbReference type="PROSITE" id="PS52048">
    <property type="entry name" value="UCH_DOMAIN"/>
    <property type="match status" value="1"/>
</dbReference>
<sequence length="727" mass="80867">MNKGWLELESDPGVKGVQVEEIYDLQSKCQSPVYGFIFLFKWIEERRSRRKVNTLVDETSVIDEEIVNDMFFAHQLIPNSCATHALLSVLLNCSGVELGTTLSRMKAFTKGFSNPNMIFTFLKGYAIGNAPELARAHNSHARPEPRHLPEKQNGISAVRTMEAFHFVSYVPIKDRLFELDGLKAYPIDHGPWGEEEEWTDKARRVIMERIGLATAGEPYHDIRFNLMAVVPDRRMKYESKLEILKRNRQTVLEGLQKMIRLTQPELVHDKKQQGSSSPDESSVTVKKEADADPVTSQVGSNFKPNSSGNTKVMGKPPVPTGGGSQQVTSSNPIVQRLPAFLDNHNYAKSPMQEEEDLAAGVGRSRMPGHPQPPYSDDEDDYDDEEEEMTGSAGTSSRFRRKASLRSRTGRVATGMESQIALSVLAEKLKKEAQRKDALNTPLSVRTEGRTGGICITSASQPSPTPSNESTDTASEIGSAFNSPLRSPARSQAATRPSSPVASHLSRVLFGEDEMLRLDSRHNRAVRELGPSVSVALLHLQEDGTIYALPPSDLAADGTKRPSTPEKLKDKEQADGKEGVKGGDEGPSAEVKKEEGSTDGAELKPGKEKLNTVETPADSKPPGDKYSPKELLALLKCVEADIANYEVHLKEEVEKRKKYKIDDQRRTHNYDEFICTFISMLAQEGMLASLVEQNISVRRRQGVSIGRLHKQRKPDRRKRSRPYKAKRQ</sequence>
<evidence type="ECO:0000256" key="6">
    <source>
        <dbReference type="ARBA" id="ARBA00022801"/>
    </source>
</evidence>
<dbReference type="GO" id="GO:0016579">
    <property type="term" value="P:protein deubiquitination"/>
    <property type="evidence" value="ECO:0007669"/>
    <property type="project" value="TreeGrafter"/>
</dbReference>
<dbReference type="Proteomes" id="UP000472276">
    <property type="component" value="Unassembled WGS sequence"/>
</dbReference>